<evidence type="ECO:0000313" key="2">
    <source>
        <dbReference type="EMBL" id="RUS79464.1"/>
    </source>
</evidence>
<feature type="transmembrane region" description="Helical" evidence="1">
    <location>
        <begin position="20"/>
        <end position="40"/>
    </location>
</feature>
<dbReference type="AlphaFoldDB" id="A0A3S0ZP49"/>
<keyword evidence="1" id="KW-0812">Transmembrane</keyword>
<gene>
    <name evidence="2" type="ORF">EGW08_012768</name>
</gene>
<keyword evidence="1" id="KW-1133">Transmembrane helix</keyword>
<name>A0A3S0ZP49_ELYCH</name>
<evidence type="ECO:0000256" key="1">
    <source>
        <dbReference type="SAM" id="Phobius"/>
    </source>
</evidence>
<evidence type="ECO:0000313" key="3">
    <source>
        <dbReference type="Proteomes" id="UP000271974"/>
    </source>
</evidence>
<feature type="transmembrane region" description="Helical" evidence="1">
    <location>
        <begin position="200"/>
        <end position="221"/>
    </location>
</feature>
<keyword evidence="3" id="KW-1185">Reference proteome</keyword>
<sequence>MSNKSLTLELQLLMSDSENLHLMGVVMLSVNTVCIAKTLMHHSCKTGRDRCTQFLALPKWHACAVTRKTHVPDSVSKAVSGSDPSLSWHLTLIPVSLEEASLEITRRFDRRANTVNPLLTSFAAAAINQSIKIAEREKREHFEDLPRGIPPSSPVASRLVWFDPPRHNAGPPSATNGARPNAPAIPRQLSNARFATRSAVLGDGIATLGVAVFSIDIIGFFSPGQSYGLS</sequence>
<keyword evidence="1" id="KW-0472">Membrane</keyword>
<protein>
    <submittedName>
        <fullName evidence="2">Uncharacterized protein</fullName>
    </submittedName>
</protein>
<comment type="caution">
    <text evidence="2">The sequence shown here is derived from an EMBL/GenBank/DDBJ whole genome shotgun (WGS) entry which is preliminary data.</text>
</comment>
<dbReference type="Proteomes" id="UP000271974">
    <property type="component" value="Unassembled WGS sequence"/>
</dbReference>
<reference evidence="2 3" key="1">
    <citation type="submission" date="2019-01" db="EMBL/GenBank/DDBJ databases">
        <title>A draft genome assembly of the solar-powered sea slug Elysia chlorotica.</title>
        <authorList>
            <person name="Cai H."/>
            <person name="Li Q."/>
            <person name="Fang X."/>
            <person name="Li J."/>
            <person name="Curtis N.E."/>
            <person name="Altenburger A."/>
            <person name="Shibata T."/>
            <person name="Feng M."/>
            <person name="Maeda T."/>
            <person name="Schwartz J.A."/>
            <person name="Shigenobu S."/>
            <person name="Lundholm N."/>
            <person name="Nishiyama T."/>
            <person name="Yang H."/>
            <person name="Hasebe M."/>
            <person name="Li S."/>
            <person name="Pierce S.K."/>
            <person name="Wang J."/>
        </authorList>
    </citation>
    <scope>NUCLEOTIDE SEQUENCE [LARGE SCALE GENOMIC DNA]</scope>
    <source>
        <strain evidence="2">EC2010</strain>
        <tissue evidence="2">Whole organism of an adult</tissue>
    </source>
</reference>
<proteinExistence type="predicted"/>
<accession>A0A3S0ZP49</accession>
<organism evidence="2 3">
    <name type="scientific">Elysia chlorotica</name>
    <name type="common">Eastern emerald elysia</name>
    <name type="synonym">Sea slug</name>
    <dbReference type="NCBI Taxonomy" id="188477"/>
    <lineage>
        <taxon>Eukaryota</taxon>
        <taxon>Metazoa</taxon>
        <taxon>Spiralia</taxon>
        <taxon>Lophotrochozoa</taxon>
        <taxon>Mollusca</taxon>
        <taxon>Gastropoda</taxon>
        <taxon>Heterobranchia</taxon>
        <taxon>Euthyneura</taxon>
        <taxon>Panpulmonata</taxon>
        <taxon>Sacoglossa</taxon>
        <taxon>Placobranchoidea</taxon>
        <taxon>Plakobranchidae</taxon>
        <taxon>Elysia</taxon>
    </lineage>
</organism>
<dbReference type="EMBL" id="RQTK01000449">
    <property type="protein sequence ID" value="RUS79464.1"/>
    <property type="molecule type" value="Genomic_DNA"/>
</dbReference>